<proteinExistence type="predicted"/>
<evidence type="ECO:0000313" key="3">
    <source>
        <dbReference type="Proteomes" id="UP000233769"/>
    </source>
</evidence>
<evidence type="ECO:0000256" key="1">
    <source>
        <dbReference type="SAM" id="MobiDB-lite"/>
    </source>
</evidence>
<organism evidence="2 3">
    <name type="scientific">Methylorubrum extorquens</name>
    <name type="common">Methylobacterium dichloromethanicum</name>
    <name type="synonym">Methylobacterium extorquens</name>
    <dbReference type="NCBI Taxonomy" id="408"/>
    <lineage>
        <taxon>Bacteria</taxon>
        <taxon>Pseudomonadati</taxon>
        <taxon>Pseudomonadota</taxon>
        <taxon>Alphaproteobacteria</taxon>
        <taxon>Hyphomicrobiales</taxon>
        <taxon>Methylobacteriaceae</taxon>
        <taxon>Methylorubrum</taxon>
    </lineage>
</organism>
<reference evidence="3" key="1">
    <citation type="submission" date="2017-10" db="EMBL/GenBank/DDBJ databases">
        <authorList>
            <person name="Regsiter A."/>
            <person name="William W."/>
        </authorList>
    </citation>
    <scope>NUCLEOTIDE SEQUENCE [LARGE SCALE GENOMIC DNA]</scope>
</reference>
<dbReference type="AlphaFoldDB" id="A0A2N9AL32"/>
<feature type="region of interest" description="Disordered" evidence="1">
    <location>
        <begin position="1"/>
        <end position="22"/>
    </location>
</feature>
<feature type="region of interest" description="Disordered" evidence="1">
    <location>
        <begin position="57"/>
        <end position="85"/>
    </location>
</feature>
<sequence>MPALRERRGRAQNPRAGLRRGAVPPAGALARCAHRMAAFPVFPEILTVPFAQHAVRARGQAGGPDTREGSQPPCADPATLHRTGS</sequence>
<accession>A0A2N9AL32</accession>
<gene>
    <name evidence="2" type="ORF">TK0001_1462</name>
</gene>
<dbReference type="Proteomes" id="UP000233769">
    <property type="component" value="Chromosome tk0001"/>
</dbReference>
<evidence type="ECO:0000313" key="2">
    <source>
        <dbReference type="EMBL" id="SOR28064.1"/>
    </source>
</evidence>
<name>A0A2N9AL32_METEX</name>
<dbReference type="EMBL" id="LT962688">
    <property type="protein sequence ID" value="SOR28064.1"/>
    <property type="molecule type" value="Genomic_DNA"/>
</dbReference>
<protein>
    <submittedName>
        <fullName evidence="2">Uncharacterized protein</fullName>
    </submittedName>
</protein>